<proteinExistence type="inferred from homology"/>
<dbReference type="Proteomes" id="UP001292079">
    <property type="component" value="Unassembled WGS sequence"/>
</dbReference>
<name>A0AAE1ZEG0_SCHME</name>
<dbReference type="PANTHER" id="PTHR22455">
    <property type="entry name" value="CILIA- AND FLAGELLA-ASSOCIATED PROTEIN 91"/>
    <property type="match status" value="1"/>
</dbReference>
<evidence type="ECO:0000256" key="5">
    <source>
        <dbReference type="ARBA" id="ARBA00029468"/>
    </source>
</evidence>
<comment type="caution">
    <text evidence="8">The sequence shown here is derived from an EMBL/GenBank/DDBJ whole genome shotgun (WGS) entry which is preliminary data.</text>
</comment>
<evidence type="ECO:0000313" key="8">
    <source>
        <dbReference type="EMBL" id="KAK4472531.1"/>
    </source>
</evidence>
<evidence type="ECO:0000256" key="3">
    <source>
        <dbReference type="ARBA" id="ARBA00023212"/>
    </source>
</evidence>
<dbReference type="AlphaFoldDB" id="A0AAE1ZEG0"/>
<keyword evidence="2" id="KW-0963">Cytoplasm</keyword>
<reference evidence="8" key="2">
    <citation type="journal article" date="2023" name="Infect Dis Poverty">
        <title>Chromosome-scale genome of the human blood fluke Schistosoma mekongi and its implications for public health.</title>
        <authorList>
            <person name="Zhou M."/>
            <person name="Xu L."/>
            <person name="Xu D."/>
            <person name="Chen W."/>
            <person name="Khan J."/>
            <person name="Hu Y."/>
            <person name="Huang H."/>
            <person name="Wei H."/>
            <person name="Zhang Y."/>
            <person name="Chusongsang P."/>
            <person name="Tanasarnprasert K."/>
            <person name="Hu X."/>
            <person name="Limpanont Y."/>
            <person name="Lv Z."/>
        </authorList>
    </citation>
    <scope>NUCLEOTIDE SEQUENCE</scope>
    <source>
        <strain evidence="8">LV_2022a</strain>
    </source>
</reference>
<accession>A0AAE1ZEG0</accession>
<keyword evidence="9" id="KW-1185">Reference proteome</keyword>
<evidence type="ECO:0000259" key="7">
    <source>
        <dbReference type="Pfam" id="PF14738"/>
    </source>
</evidence>
<dbReference type="PANTHER" id="PTHR22455:SF10">
    <property type="entry name" value="CILIA- AND FLAGELLA-ASSOCIATED PROTEIN 91"/>
    <property type="match status" value="1"/>
</dbReference>
<dbReference type="GO" id="GO:0005930">
    <property type="term" value="C:axoneme"/>
    <property type="evidence" value="ECO:0007669"/>
    <property type="project" value="UniProtKB-SubCell"/>
</dbReference>
<reference evidence="8" key="1">
    <citation type="submission" date="2022-04" db="EMBL/GenBank/DDBJ databases">
        <authorList>
            <person name="Xu L."/>
            <person name="Lv Z."/>
        </authorList>
    </citation>
    <scope>NUCLEOTIDE SEQUENCE</scope>
    <source>
        <strain evidence="8">LV_2022a</strain>
    </source>
</reference>
<evidence type="ECO:0000256" key="4">
    <source>
        <dbReference type="ARBA" id="ARBA00023273"/>
    </source>
</evidence>
<evidence type="ECO:0000256" key="6">
    <source>
        <dbReference type="ARBA" id="ARBA00029555"/>
    </source>
</evidence>
<keyword evidence="3" id="KW-0206">Cytoskeleton</keyword>
<dbReference type="Pfam" id="PF14738">
    <property type="entry name" value="CFAP91"/>
    <property type="match status" value="1"/>
</dbReference>
<comment type="similarity">
    <text evidence="5">Belongs to the CFAP91 family.</text>
</comment>
<dbReference type="InterPro" id="IPR026720">
    <property type="entry name" value="CFAP91"/>
</dbReference>
<comment type="subcellular location">
    <subcellularLocation>
        <location evidence="1">Cytoplasm</location>
        <location evidence="1">Cytoskeleton</location>
        <location evidence="1">Cilium axoneme</location>
    </subcellularLocation>
</comment>
<organism evidence="8 9">
    <name type="scientific">Schistosoma mekongi</name>
    <name type="common">Parasitic worm</name>
    <dbReference type="NCBI Taxonomy" id="38744"/>
    <lineage>
        <taxon>Eukaryota</taxon>
        <taxon>Metazoa</taxon>
        <taxon>Spiralia</taxon>
        <taxon>Lophotrochozoa</taxon>
        <taxon>Platyhelminthes</taxon>
        <taxon>Trematoda</taxon>
        <taxon>Digenea</taxon>
        <taxon>Strigeidida</taxon>
        <taxon>Schistosomatoidea</taxon>
        <taxon>Schistosomatidae</taxon>
        <taxon>Schistosoma</taxon>
    </lineage>
</organism>
<protein>
    <recommendedName>
        <fullName evidence="6">Cilia- and flagella-associated protein 91</fullName>
    </recommendedName>
</protein>
<feature type="domain" description="CFAP91" evidence="7">
    <location>
        <begin position="165"/>
        <end position="321"/>
    </location>
</feature>
<dbReference type="InterPro" id="IPR032840">
    <property type="entry name" value="CFAP91_dom"/>
</dbReference>
<gene>
    <name evidence="8" type="ORF">MN116_003775</name>
</gene>
<dbReference type="EMBL" id="JALJAT010000002">
    <property type="protein sequence ID" value="KAK4472531.1"/>
    <property type="molecule type" value="Genomic_DNA"/>
</dbReference>
<evidence type="ECO:0000256" key="2">
    <source>
        <dbReference type="ARBA" id="ARBA00022490"/>
    </source>
</evidence>
<evidence type="ECO:0000313" key="9">
    <source>
        <dbReference type="Proteomes" id="UP001292079"/>
    </source>
</evidence>
<keyword evidence="4" id="KW-0966">Cell projection</keyword>
<evidence type="ECO:0000256" key="1">
    <source>
        <dbReference type="ARBA" id="ARBA00004430"/>
    </source>
</evidence>
<sequence>MLYSNGQVDVRERKHDYLYDPLYVLSSSADYERVAAKNRTDMSKMEKLFSFENFFSEIPIYRPYVWRLNSKDPVPVFVSRCFHPVDVCKELIRSQLRKGEGPMDGHIFRGKDRQKYFTHHTTSLYPYLVGDSKCLGAALDSLEVNRNIGQTDLIPVPPTYTSRYVQTMYRDSETQTDPYTPPYFVNAGETPELLTLTSLSYKHGLPAGLLDIEKIELARKRREIEANLIPYKDIADDPIQVAKRQKILEDLESREWCFRDREIRAIQTVRLNVLVQLLSKRSQRKQEAITKRLDQKWQECWAQKEAKLKTIKHRYTEGLRKLLKLRLSAKTSKFKRDIIDDYAKPSSQVFAPLTRLGVFPDRSCEQFTVKNIYLSSYEGLIALETSLPRYLFEPKINIKYPVMYTKDGFLKRDYRHQKELAELHNYLKRTSVSTEDNILRKPRFLQKIEKPIPRPVTPDIVPLKSEESENRELATIILQKLIRGRAIQTEMYEAKEKRSELIAELRSTHALLQDEQAQKKREKLQILTRQEDYNHLTHQECIMENILGRFECDSLANMLDFLSKELDRLIEERRIHALILLAERHRRIKEAEESGTRQKEERRRREQDEIFKQLVKVHEETVDGYLKNIAGLTVDSTADCLAREEISKLAQKIEHDAQLYELNRDELKSDELAAELIHEFLIPYVNKNSYELNKERRQRKHLDAAHHEIWGVSQDVAKIASNTINSQMKHQETSTSTLNECNNQLNQQVLLMETETKVSIPTDDVQKYYDDANRGDTDNL</sequence>